<dbReference type="Pfam" id="PF05766">
    <property type="entry name" value="NinG"/>
    <property type="match status" value="1"/>
</dbReference>
<dbReference type="EMBL" id="LXSL01000026">
    <property type="protein sequence ID" value="OAM27041.1"/>
    <property type="molecule type" value="Genomic_DNA"/>
</dbReference>
<comment type="caution">
    <text evidence="1">The sequence shown here is derived from an EMBL/GenBank/DDBJ whole genome shotgun (WGS) entry which is preliminary data.</text>
</comment>
<name>A0A1A9RWG2_9NEIS</name>
<dbReference type="Proteomes" id="UP000077885">
    <property type="component" value="Unassembled WGS sequence"/>
</dbReference>
<accession>A0A1A9RWG2</accession>
<dbReference type="InterPro" id="IPR008713">
    <property type="entry name" value="Phage_lambda_NinG"/>
</dbReference>
<reference evidence="2" key="1">
    <citation type="submission" date="2016-05" db="EMBL/GenBank/DDBJ databases">
        <title>Draft genome of Corynebacterium afermentans subsp. afermentans LCDC 88199T.</title>
        <authorList>
            <person name="Bernier A.-M."/>
            <person name="Bernard K."/>
        </authorList>
    </citation>
    <scope>NUCLEOTIDE SEQUENCE [LARGE SCALE GENOMIC DNA]</scope>
    <source>
        <strain evidence="2">NML02-A-017</strain>
    </source>
</reference>
<keyword evidence="2" id="KW-1185">Reference proteome</keyword>
<dbReference type="STRING" id="1795827.A7P95_07315"/>
<protein>
    <recommendedName>
        <fullName evidence="3">NinG recombination protein</fullName>
    </recommendedName>
</protein>
<gene>
    <name evidence="1" type="ORF">A7P95_07315</name>
</gene>
<organism evidence="1 2">
    <name type="scientific">Eikenella longinqua</name>
    <dbReference type="NCBI Taxonomy" id="1795827"/>
    <lineage>
        <taxon>Bacteria</taxon>
        <taxon>Pseudomonadati</taxon>
        <taxon>Pseudomonadota</taxon>
        <taxon>Betaproteobacteria</taxon>
        <taxon>Neisseriales</taxon>
        <taxon>Neisseriaceae</taxon>
        <taxon>Eikenella</taxon>
    </lineage>
</organism>
<evidence type="ECO:0000313" key="2">
    <source>
        <dbReference type="Proteomes" id="UP000077885"/>
    </source>
</evidence>
<evidence type="ECO:0008006" key="3">
    <source>
        <dbReference type="Google" id="ProtNLM"/>
    </source>
</evidence>
<evidence type="ECO:0000313" key="1">
    <source>
        <dbReference type="EMBL" id="OAM27041.1"/>
    </source>
</evidence>
<dbReference type="AlphaFoldDB" id="A0A1A9RWG2"/>
<proteinExistence type="predicted"/>
<dbReference type="RefSeq" id="WP_067593349.1">
    <property type="nucleotide sequence ID" value="NZ_LXSL01000026.1"/>
</dbReference>
<dbReference type="OrthoDB" id="5741553at2"/>
<sequence>MAKRKCKVCGTVFEKQRPLQFVCSPACGIEYQREQKRKAAIKSERESKRKERAKTAALRHRLETIPELTKKAQQAFNRYIRLRDRGKPCISCGAPWKDNFQACHYVPAGRSNKLRFDEDNVHGGCVRCNLYESGNIRGYRQGLIERIGLARVEELDADHETRRWMKEELRELTSKYKQLAKEMERD</sequence>